<dbReference type="SUPFAM" id="SSF46600">
    <property type="entry name" value="C-terminal UvrC-binding domain of UvrB"/>
    <property type="match status" value="1"/>
</dbReference>
<dbReference type="Gene3D" id="3.10.690.10">
    <property type="entry name" value="Bifunctional nuclease domain"/>
    <property type="match status" value="1"/>
</dbReference>
<dbReference type="OrthoDB" id="9788698at2"/>
<dbReference type="PANTHER" id="PTHR15160">
    <property type="entry name" value="VON HIPPEL-LINDAU PROTEIN"/>
    <property type="match status" value="1"/>
</dbReference>
<keyword evidence="1" id="KW-0227">DNA damage</keyword>
<feature type="domain" description="BFN" evidence="3">
    <location>
        <begin position="4"/>
        <end position="138"/>
    </location>
</feature>
<dbReference type="Pfam" id="PF02577">
    <property type="entry name" value="BFN_dom"/>
    <property type="match status" value="1"/>
</dbReference>
<dbReference type="SUPFAM" id="SSF103256">
    <property type="entry name" value="Hypothetical protein TM0160"/>
    <property type="match status" value="1"/>
</dbReference>
<gene>
    <name evidence="4" type="ORF">GCM10010984_25480</name>
    <name evidence="5" type="ORF">SAMN05443634_10110</name>
</gene>
<dbReference type="InterPro" id="IPR003729">
    <property type="entry name" value="Bi_nuclease_dom"/>
</dbReference>
<keyword evidence="1" id="KW-0742">SOS response</keyword>
<reference evidence="5" key="2">
    <citation type="submission" date="2016-11" db="EMBL/GenBank/DDBJ databases">
        <authorList>
            <person name="Jaros S."/>
            <person name="Januszkiewicz K."/>
            <person name="Wedrychowicz H."/>
        </authorList>
    </citation>
    <scope>NUCLEOTIDE SEQUENCE [LARGE SCALE GENOMIC DNA]</scope>
    <source>
        <strain evidence="5">DSM 27989</strain>
    </source>
</reference>
<reference evidence="4" key="1">
    <citation type="journal article" date="2014" name="Int. J. Syst. Evol. Microbiol.">
        <title>Complete genome of a new Firmicutes species belonging to the dominant human colonic microbiota ('Ruminococcus bicirculans') reveals two chromosomes and a selective capacity to utilize plant glucans.</title>
        <authorList>
            <consortium name="NISC Comparative Sequencing Program"/>
            <person name="Wegmann U."/>
            <person name="Louis P."/>
            <person name="Goesmann A."/>
            <person name="Henrissat B."/>
            <person name="Duncan S.H."/>
            <person name="Flint H.J."/>
        </authorList>
    </citation>
    <scope>NUCLEOTIDE SEQUENCE</scope>
    <source>
        <strain evidence="4">CGMCC 1.12707</strain>
    </source>
</reference>
<keyword evidence="7" id="KW-1185">Reference proteome</keyword>
<dbReference type="Pfam" id="PF02151">
    <property type="entry name" value="UVR"/>
    <property type="match status" value="1"/>
</dbReference>
<dbReference type="Gene3D" id="4.10.860.10">
    <property type="entry name" value="UVR domain"/>
    <property type="match status" value="1"/>
</dbReference>
<dbReference type="PROSITE" id="PS51658">
    <property type="entry name" value="BFN"/>
    <property type="match status" value="1"/>
</dbReference>
<dbReference type="EMBL" id="FRBH01000001">
    <property type="protein sequence ID" value="SHK44812.1"/>
    <property type="molecule type" value="Genomic_DNA"/>
</dbReference>
<dbReference type="Proteomes" id="UP000650994">
    <property type="component" value="Unassembled WGS sequence"/>
</dbReference>
<sequence>MDNLIKLNIKGISYSQTQTGAYALILEENIGGRKLPIIIGSFEAQSIALALEKDINPPRPLTHDLFIALGKEFSLNVDSIYIYKLEDGVFYSNIVFINDEGLRAEIDSRTSDAIALAVRFNAPIYAYDHVVEKAGIHLDVIEEEENIRQAANNFEDDLDILAGLDSDPSEINEYEGWSKDELETEMNKAVQNEDYELAARLRDQIDNMEN</sequence>
<evidence type="ECO:0000259" key="3">
    <source>
        <dbReference type="PROSITE" id="PS51658"/>
    </source>
</evidence>
<reference evidence="7" key="4">
    <citation type="journal article" date="2019" name="Int. J. Syst. Evol. Microbiol.">
        <title>The Global Catalogue of Microorganisms (GCM) 10K type strain sequencing project: providing services to taxonomists for standard genome sequencing and annotation.</title>
        <authorList>
            <consortium name="The Broad Institute Genomics Platform"/>
            <consortium name="The Broad Institute Genome Sequencing Center for Infectious Disease"/>
            <person name="Wu L."/>
            <person name="Ma J."/>
        </authorList>
    </citation>
    <scope>NUCLEOTIDE SEQUENCE [LARGE SCALE GENOMIC DNA]</scope>
    <source>
        <strain evidence="7">CGMCC 1.12707</strain>
    </source>
</reference>
<dbReference type="AlphaFoldDB" id="A0A1M6SJ95"/>
<dbReference type="GO" id="GO:0004518">
    <property type="term" value="F:nuclease activity"/>
    <property type="evidence" value="ECO:0007669"/>
    <property type="project" value="InterPro"/>
</dbReference>
<evidence type="ECO:0000259" key="2">
    <source>
        <dbReference type="PROSITE" id="PS50151"/>
    </source>
</evidence>
<dbReference type="PROSITE" id="PS50151">
    <property type="entry name" value="UVR"/>
    <property type="match status" value="1"/>
</dbReference>
<feature type="domain" description="UVR" evidence="2">
    <location>
        <begin position="180"/>
        <end position="210"/>
    </location>
</feature>
<proteinExistence type="predicted"/>
<dbReference type="PANTHER" id="PTHR15160:SF1">
    <property type="entry name" value="VON HIPPEL-LINDAU DISEASE TUMOR SUPPRESSOR"/>
    <property type="match status" value="1"/>
</dbReference>
<dbReference type="EMBL" id="BMFL01000018">
    <property type="protein sequence ID" value="GGF07149.1"/>
    <property type="molecule type" value="Genomic_DNA"/>
</dbReference>
<dbReference type="InterPro" id="IPR036104">
    <property type="entry name" value="BFN_sf"/>
</dbReference>
<evidence type="ECO:0000313" key="7">
    <source>
        <dbReference type="Proteomes" id="UP000650994"/>
    </source>
</evidence>
<dbReference type="GO" id="GO:0009432">
    <property type="term" value="P:SOS response"/>
    <property type="evidence" value="ECO:0007669"/>
    <property type="project" value="UniProtKB-KW"/>
</dbReference>
<dbReference type="RefSeq" id="WP_072928695.1">
    <property type="nucleotide sequence ID" value="NZ_BMFL01000018.1"/>
</dbReference>
<name>A0A1M6SJ95_9FLAO</name>
<dbReference type="Proteomes" id="UP000184120">
    <property type="component" value="Unassembled WGS sequence"/>
</dbReference>
<accession>A0A1M6SJ95</accession>
<evidence type="ECO:0000256" key="1">
    <source>
        <dbReference type="ARBA" id="ARBA00023236"/>
    </source>
</evidence>
<evidence type="ECO:0000313" key="4">
    <source>
        <dbReference type="EMBL" id="GGF07149.1"/>
    </source>
</evidence>
<evidence type="ECO:0000313" key="5">
    <source>
        <dbReference type="EMBL" id="SHK44812.1"/>
    </source>
</evidence>
<reference evidence="4" key="5">
    <citation type="submission" date="2024-05" db="EMBL/GenBank/DDBJ databases">
        <authorList>
            <person name="Sun Q."/>
            <person name="Zhou Y."/>
        </authorList>
    </citation>
    <scope>NUCLEOTIDE SEQUENCE</scope>
    <source>
        <strain evidence="4">CGMCC 1.12707</strain>
    </source>
</reference>
<organism evidence="5 6">
    <name type="scientific">Chishuiella changwenlii</name>
    <dbReference type="NCBI Taxonomy" id="1434701"/>
    <lineage>
        <taxon>Bacteria</taxon>
        <taxon>Pseudomonadati</taxon>
        <taxon>Bacteroidota</taxon>
        <taxon>Flavobacteriia</taxon>
        <taxon>Flavobacteriales</taxon>
        <taxon>Weeksellaceae</taxon>
        <taxon>Chishuiella</taxon>
    </lineage>
</organism>
<protein>
    <recommendedName>
        <fullName evidence="8">BFN domain-containing protein</fullName>
    </recommendedName>
</protein>
<evidence type="ECO:0000313" key="6">
    <source>
        <dbReference type="Proteomes" id="UP000184120"/>
    </source>
</evidence>
<reference evidence="6" key="3">
    <citation type="submission" date="2016-11" db="EMBL/GenBank/DDBJ databases">
        <authorList>
            <person name="Varghese N."/>
            <person name="Submissions S."/>
        </authorList>
    </citation>
    <scope>NUCLEOTIDE SEQUENCE [LARGE SCALE GENOMIC DNA]</scope>
    <source>
        <strain evidence="6">DSM 27989</strain>
    </source>
</reference>
<evidence type="ECO:0008006" key="8">
    <source>
        <dbReference type="Google" id="ProtNLM"/>
    </source>
</evidence>
<dbReference type="InterPro" id="IPR036876">
    <property type="entry name" value="UVR_dom_sf"/>
</dbReference>
<dbReference type="STRING" id="1434701.SAMN05443634_10110"/>
<dbReference type="InterPro" id="IPR001943">
    <property type="entry name" value="UVR_dom"/>
</dbReference>